<evidence type="ECO:0000256" key="6">
    <source>
        <dbReference type="ARBA" id="ARBA00022642"/>
    </source>
</evidence>
<evidence type="ECO:0000256" key="9">
    <source>
        <dbReference type="RuleBase" id="RU365100"/>
    </source>
</evidence>
<dbReference type="Pfam" id="PF04095">
    <property type="entry name" value="NAPRTase"/>
    <property type="match status" value="1"/>
</dbReference>
<evidence type="ECO:0000256" key="1">
    <source>
        <dbReference type="ARBA" id="ARBA00004952"/>
    </source>
</evidence>
<dbReference type="EC" id="6.3.4.21" evidence="3 9"/>
<keyword evidence="6 9" id="KW-0662">Pyridine nucleotide biosynthesis</keyword>
<dbReference type="NCBIfam" id="NF006697">
    <property type="entry name" value="PRK09243.1-4"/>
    <property type="match status" value="1"/>
</dbReference>
<feature type="domain" description="Nicotinate/nicotinamide phosphoribosyltransferase" evidence="10">
    <location>
        <begin position="159"/>
        <end position="339"/>
    </location>
</feature>
<dbReference type="InterPro" id="IPR041525">
    <property type="entry name" value="N/Namide_PRibTrfase"/>
</dbReference>
<dbReference type="EMBL" id="CP009416">
    <property type="protein sequence ID" value="AJD90418.1"/>
    <property type="molecule type" value="Genomic_DNA"/>
</dbReference>
<dbReference type="STRING" id="1508404.JMA_11010"/>
<dbReference type="CDD" id="cd01570">
    <property type="entry name" value="NAPRTase_A"/>
    <property type="match status" value="1"/>
</dbReference>
<dbReference type="InterPro" id="IPR040727">
    <property type="entry name" value="NAPRTase_N"/>
</dbReference>
<dbReference type="FunFam" id="3.20.20.70:FF:000076">
    <property type="entry name" value="Nicotinate phosphoribosyltransferase"/>
    <property type="match status" value="1"/>
</dbReference>
<dbReference type="UniPathway" id="UPA00253">
    <property type="reaction ID" value="UER00457"/>
</dbReference>
<comment type="PTM">
    <text evidence="9">Transiently phosphorylated on a His residue during the reaction cycle. Phosphorylation strongly increases the affinity for substrates and increases the rate of nicotinate D-ribonucleotide production. Dephosphorylation regenerates the low-affinity form of the enzyme, leading to product release.</text>
</comment>
<dbReference type="HOGENOM" id="CLU_025154_2_1_9"/>
<dbReference type="Pfam" id="PF17956">
    <property type="entry name" value="NAPRTase_C"/>
    <property type="match status" value="1"/>
</dbReference>
<dbReference type="GO" id="GO:0005829">
    <property type="term" value="C:cytosol"/>
    <property type="evidence" value="ECO:0007669"/>
    <property type="project" value="TreeGrafter"/>
</dbReference>
<dbReference type="SUPFAM" id="SSF51690">
    <property type="entry name" value="Nicotinate/Quinolinate PRTase C-terminal domain-like"/>
    <property type="match status" value="1"/>
</dbReference>
<evidence type="ECO:0000259" key="11">
    <source>
        <dbReference type="Pfam" id="PF17767"/>
    </source>
</evidence>
<dbReference type="Proteomes" id="UP000031449">
    <property type="component" value="Chromosome"/>
</dbReference>
<dbReference type="InterPro" id="IPR013785">
    <property type="entry name" value="Aldolase_TIM"/>
</dbReference>
<name>A0A0B5APJ5_9BACL</name>
<dbReference type="OrthoDB" id="9770610at2"/>
<evidence type="ECO:0000256" key="7">
    <source>
        <dbReference type="ARBA" id="ARBA00022679"/>
    </source>
</evidence>
<dbReference type="NCBIfam" id="NF006695">
    <property type="entry name" value="PRK09243.1-2"/>
    <property type="match status" value="1"/>
</dbReference>
<dbReference type="GO" id="GO:0004516">
    <property type="term" value="F:nicotinate phosphoribosyltransferase activity"/>
    <property type="evidence" value="ECO:0007669"/>
    <property type="project" value="UniProtKB-UniRule"/>
</dbReference>
<dbReference type="BioCyc" id="JESP1508404:G14D9-10333-MONOMER"/>
<comment type="function">
    <text evidence="9">Catalyzes the first step in the biosynthesis of NAD from nicotinic acid, the ATP-dependent synthesis of beta-nicotinate D-ribonucleotide from nicotinate and 5-phospho-D-ribose 1-phosphate.</text>
</comment>
<dbReference type="NCBIfam" id="NF009131">
    <property type="entry name" value="PRK12484.1"/>
    <property type="match status" value="1"/>
</dbReference>
<dbReference type="PANTHER" id="PTHR11098">
    <property type="entry name" value="NICOTINATE PHOSPHORIBOSYLTRANSFERASE"/>
    <property type="match status" value="1"/>
</dbReference>
<comment type="pathway">
    <text evidence="1 9">Cofactor biosynthesis; NAD(+) biosynthesis; nicotinate D-ribonucleotide from nicotinate: step 1/1.</text>
</comment>
<dbReference type="InterPro" id="IPR006405">
    <property type="entry name" value="Nic_PRibTrfase_pncB"/>
</dbReference>
<evidence type="ECO:0000256" key="8">
    <source>
        <dbReference type="ARBA" id="ARBA00048668"/>
    </source>
</evidence>
<feature type="domain" description="Nicotinate phosphoribosyltransferase N-terminal" evidence="11">
    <location>
        <begin position="14"/>
        <end position="138"/>
    </location>
</feature>
<dbReference type="NCBIfam" id="TIGR01513">
    <property type="entry name" value="NAPRTase_put"/>
    <property type="match status" value="1"/>
</dbReference>
<gene>
    <name evidence="13" type="ORF">JMA_11010</name>
</gene>
<dbReference type="InterPro" id="IPR036068">
    <property type="entry name" value="Nicotinate_pribotase-like_C"/>
</dbReference>
<dbReference type="PANTHER" id="PTHR11098:SF1">
    <property type="entry name" value="NICOTINATE PHOSPHORIBOSYLTRANSFERASE"/>
    <property type="match status" value="1"/>
</dbReference>
<proteinExistence type="inferred from homology"/>
<keyword evidence="7 9" id="KW-0808">Transferase</keyword>
<dbReference type="GO" id="GO:0034355">
    <property type="term" value="P:NAD+ biosynthetic process via the salvage pathway"/>
    <property type="evidence" value="ECO:0007669"/>
    <property type="project" value="TreeGrafter"/>
</dbReference>
<comment type="catalytic activity">
    <reaction evidence="8 9">
        <text>5-phospho-alpha-D-ribose 1-diphosphate + nicotinate + ATP + H2O = nicotinate beta-D-ribonucleotide + ADP + phosphate + diphosphate</text>
        <dbReference type="Rhea" id="RHEA:36163"/>
        <dbReference type="ChEBI" id="CHEBI:15377"/>
        <dbReference type="ChEBI" id="CHEBI:30616"/>
        <dbReference type="ChEBI" id="CHEBI:32544"/>
        <dbReference type="ChEBI" id="CHEBI:33019"/>
        <dbReference type="ChEBI" id="CHEBI:43474"/>
        <dbReference type="ChEBI" id="CHEBI:57502"/>
        <dbReference type="ChEBI" id="CHEBI:58017"/>
        <dbReference type="ChEBI" id="CHEBI:456216"/>
        <dbReference type="EC" id="6.3.4.21"/>
    </reaction>
</comment>
<dbReference type="AlphaFoldDB" id="A0A0B5APJ5"/>
<dbReference type="Gene3D" id="3.20.20.70">
    <property type="entry name" value="Aldolase class I"/>
    <property type="match status" value="1"/>
</dbReference>
<keyword evidence="4" id="KW-0597">Phosphoprotein</keyword>
<organism evidence="13 14">
    <name type="scientific">Jeotgalibacillus malaysiensis</name>
    <dbReference type="NCBI Taxonomy" id="1508404"/>
    <lineage>
        <taxon>Bacteria</taxon>
        <taxon>Bacillati</taxon>
        <taxon>Bacillota</taxon>
        <taxon>Bacilli</taxon>
        <taxon>Bacillales</taxon>
        <taxon>Caryophanaceae</taxon>
        <taxon>Jeotgalibacillus</taxon>
    </lineage>
</organism>
<dbReference type="InterPro" id="IPR041619">
    <property type="entry name" value="NAPRTase_C"/>
</dbReference>
<evidence type="ECO:0000256" key="2">
    <source>
        <dbReference type="ARBA" id="ARBA00010897"/>
    </source>
</evidence>
<sequence>MDTLGNYTDDSLMLHTDLYQINMAKTYWEDGMHERTAVFDLYFRSLPFGNGYAVFAGLERALDYLTNFRFSESDLTYLQNEAGYQEDFIDYLRGLRFTGTVRSMVEGELVFGNEPIMRVEAPLVEAQLIETALLNIVNYQTLIATKASRIKQVVGNEVLMEFGTRRAHELDAAIWGTRAAYLGGFSATSNVRAGKMFGLPIAGTHSHAMIQAYRDEYTAFMKYAETHQDCVFLVDTYDTLKSGVPAAIAVAKEMGDRINFKGIRLDSGDIAYLSKEARKMLDEAGFKDAKIIASNDLDEYTILNLKAQGAVVDIWGIGTKLITAYDQPALGGVYKLVSIEDENGEMIDTIKISSNAEKVTTPGMKRVYRIINRVNNKSEGDYITLEGEDPQAEDHLKMFHPVHTFVTKFVTNFEARDLHQTVIEGGQLQYELPTPDQIKQHLSENLELLWDEYKRSMNPEEYPVDLSQKCWDNKMRNIQEVKQAVKNAQSNNVMR</sequence>
<dbReference type="InterPro" id="IPR007229">
    <property type="entry name" value="Nic_PRibTrfase-Fam"/>
</dbReference>
<dbReference type="KEGG" id="jeo:JMA_11010"/>
<evidence type="ECO:0000256" key="5">
    <source>
        <dbReference type="ARBA" id="ARBA00022598"/>
    </source>
</evidence>
<dbReference type="SUPFAM" id="SSF54675">
    <property type="entry name" value="Nicotinate/Quinolinate PRTase N-terminal domain-like"/>
    <property type="match status" value="1"/>
</dbReference>
<evidence type="ECO:0000313" key="14">
    <source>
        <dbReference type="Proteomes" id="UP000031449"/>
    </source>
</evidence>
<dbReference type="GO" id="GO:0047280">
    <property type="term" value="F:nicotinamide phosphoribosyltransferase activity"/>
    <property type="evidence" value="ECO:0007669"/>
    <property type="project" value="UniProtKB-ARBA"/>
</dbReference>
<evidence type="ECO:0000313" key="13">
    <source>
        <dbReference type="EMBL" id="AJD90418.1"/>
    </source>
</evidence>
<accession>A0A0B5APJ5</accession>
<dbReference type="PIRSF" id="PIRSF000484">
    <property type="entry name" value="NAPRT"/>
    <property type="match status" value="1"/>
</dbReference>
<feature type="domain" description="Nicotinate phosphoribosyltransferase C-terminal" evidence="12">
    <location>
        <begin position="365"/>
        <end position="473"/>
    </location>
</feature>
<evidence type="ECO:0000256" key="4">
    <source>
        <dbReference type="ARBA" id="ARBA00022553"/>
    </source>
</evidence>
<evidence type="ECO:0000259" key="10">
    <source>
        <dbReference type="Pfam" id="PF04095"/>
    </source>
</evidence>
<evidence type="ECO:0000259" key="12">
    <source>
        <dbReference type="Pfam" id="PF17956"/>
    </source>
</evidence>
<reference evidence="13 14" key="1">
    <citation type="submission" date="2014-08" db="EMBL/GenBank/DDBJ databases">
        <title>Complete genome of a marine bacteria Jeotgalibacillus malaysiensis.</title>
        <authorList>
            <person name="Yaakop A.S."/>
            <person name="Chan K.-G."/>
            <person name="Goh K.M."/>
        </authorList>
    </citation>
    <scope>NUCLEOTIDE SEQUENCE [LARGE SCALE GENOMIC DNA]</scope>
    <source>
        <strain evidence="13 14">D5</strain>
    </source>
</reference>
<comment type="similarity">
    <text evidence="2 9">Belongs to the NAPRTase family.</text>
</comment>
<keyword evidence="5 9" id="KW-0436">Ligase</keyword>
<keyword evidence="14" id="KW-1185">Reference proteome</keyword>
<evidence type="ECO:0000256" key="3">
    <source>
        <dbReference type="ARBA" id="ARBA00013236"/>
    </source>
</evidence>
<dbReference type="NCBIfam" id="NF006694">
    <property type="entry name" value="PRK09243.1-1"/>
    <property type="match status" value="1"/>
</dbReference>
<dbReference type="Pfam" id="PF17767">
    <property type="entry name" value="NAPRTase_N"/>
    <property type="match status" value="1"/>
</dbReference>
<protein>
    <recommendedName>
        <fullName evidence="3 9">Nicotinate phosphoribosyltransferase</fullName>
        <ecNumber evidence="3 9">6.3.4.21</ecNumber>
    </recommendedName>
</protein>
<dbReference type="Gene3D" id="3.20.140.10">
    <property type="entry name" value="nicotinate phosphoribosyltransferase"/>
    <property type="match status" value="1"/>
</dbReference>
<keyword evidence="13" id="KW-0328">Glycosyltransferase</keyword>